<dbReference type="UniPathway" id="UPA00115">
    <property type="reaction ID" value="UER00408"/>
</dbReference>
<evidence type="ECO:0000313" key="10">
    <source>
        <dbReference type="EMBL" id="VEU34618.1"/>
    </source>
</evidence>
<accession>A0A448YXV1</accession>
<dbReference type="AlphaFoldDB" id="A0A448YXV1"/>
<dbReference type="InterPro" id="IPR019796">
    <property type="entry name" value="G6P_DH_AS"/>
</dbReference>
<sequence>MVSDLDEFENKSESQHANRLFYLAVPPNVFGESGVVIKKVGMCTTGWTRVVVEKPFGRDLDTCNELLKSLSEDFDEEHLYRIDHYLGKEVVQNLMLFRFGNPMWEPIWNRESIESVTITFKEPFGTEGRGGYFDQFGIIRDILQNHLLQVLTLFAMEPPESDDADSIRNAKVEVLKNMDIITLEDCLLGQYDGYTDDPTIENKDTNCPTYAAIRCWIHTPRWEGVPFILQAGKNLNEKLVDVRARFKPARSLKSVQSFSKSLEHSELVLRLQPNPSLELHNNIKTPGLSFSPMKGKMVMNYEDMPNLSNPDAYTRLLLAVMRGDQGSFVRDDELRRSWEIFTPLLHTIEDSGVKPLPYKPKSTGPEDLADWMKVMSKSDASLKSSL</sequence>
<dbReference type="GO" id="GO:0050661">
    <property type="term" value="F:NADP binding"/>
    <property type="evidence" value="ECO:0007669"/>
    <property type="project" value="InterPro"/>
</dbReference>
<dbReference type="GO" id="GO:0009051">
    <property type="term" value="P:pentose-phosphate shunt, oxidative branch"/>
    <property type="evidence" value="ECO:0007669"/>
    <property type="project" value="TreeGrafter"/>
</dbReference>
<gene>
    <name evidence="10" type="ORF">PSNMU_V1.4_AUG-EV-PASAV3_0013300</name>
</gene>
<dbReference type="Pfam" id="PF02781">
    <property type="entry name" value="G6PD_C"/>
    <property type="match status" value="1"/>
</dbReference>
<evidence type="ECO:0000256" key="4">
    <source>
        <dbReference type="ARBA" id="ARBA00022857"/>
    </source>
</evidence>
<evidence type="ECO:0000313" key="11">
    <source>
        <dbReference type="Proteomes" id="UP000291116"/>
    </source>
</evidence>
<comment type="function">
    <text evidence="7">Catalyzes the rate-limiting step of the oxidative pentose-phosphate pathway, which represents a route for the dissimilation of carbohydrates besides glycolysis.</text>
</comment>
<evidence type="ECO:0000256" key="2">
    <source>
        <dbReference type="ARBA" id="ARBA00009975"/>
    </source>
</evidence>
<keyword evidence="5 7" id="KW-0560">Oxidoreductase</keyword>
<dbReference type="PANTHER" id="PTHR23429:SF0">
    <property type="entry name" value="GLUCOSE-6-PHOSPHATE 1-DEHYDROGENASE"/>
    <property type="match status" value="1"/>
</dbReference>
<evidence type="ECO:0000256" key="6">
    <source>
        <dbReference type="ARBA" id="ARBA00023277"/>
    </source>
</evidence>
<dbReference type="SUPFAM" id="SSF51735">
    <property type="entry name" value="NAD(P)-binding Rossmann-fold domains"/>
    <property type="match status" value="1"/>
</dbReference>
<dbReference type="NCBIfam" id="TIGR00871">
    <property type="entry name" value="zwf"/>
    <property type="match status" value="1"/>
</dbReference>
<comment type="catalytic activity">
    <reaction evidence="7">
        <text>D-glucose 6-phosphate + NADP(+) = 6-phospho-D-glucono-1,5-lactone + NADPH + H(+)</text>
        <dbReference type="Rhea" id="RHEA:15841"/>
        <dbReference type="ChEBI" id="CHEBI:15378"/>
        <dbReference type="ChEBI" id="CHEBI:57783"/>
        <dbReference type="ChEBI" id="CHEBI:57955"/>
        <dbReference type="ChEBI" id="CHEBI:58349"/>
        <dbReference type="ChEBI" id="CHEBI:61548"/>
        <dbReference type="EC" id="1.1.1.49"/>
    </reaction>
</comment>
<dbReference type="PANTHER" id="PTHR23429">
    <property type="entry name" value="GLUCOSE-6-PHOSPHATE 1-DEHYDROGENASE G6PD"/>
    <property type="match status" value="1"/>
</dbReference>
<feature type="domain" description="Glucose-6-phosphate dehydrogenase C-terminal" evidence="9">
    <location>
        <begin position="95"/>
        <end position="373"/>
    </location>
</feature>
<dbReference type="GO" id="GO:0006006">
    <property type="term" value="P:glucose metabolic process"/>
    <property type="evidence" value="ECO:0007669"/>
    <property type="project" value="UniProtKB-KW"/>
</dbReference>
<feature type="domain" description="Glucose-6-phosphate dehydrogenase NAD-binding" evidence="8">
    <location>
        <begin position="6"/>
        <end position="93"/>
    </location>
</feature>
<dbReference type="InterPro" id="IPR001282">
    <property type="entry name" value="G6P_DH"/>
</dbReference>
<dbReference type="Pfam" id="PF00479">
    <property type="entry name" value="G6PD_N"/>
    <property type="match status" value="1"/>
</dbReference>
<dbReference type="InterPro" id="IPR036291">
    <property type="entry name" value="NAD(P)-bd_dom_sf"/>
</dbReference>
<name>A0A448YXV1_9STRA</name>
<reference evidence="10 11" key="1">
    <citation type="submission" date="2019-01" db="EMBL/GenBank/DDBJ databases">
        <authorList>
            <person name="Ferrante I. M."/>
        </authorList>
    </citation>
    <scope>NUCLEOTIDE SEQUENCE [LARGE SCALE GENOMIC DNA]</scope>
    <source>
        <strain evidence="10 11">B856</strain>
    </source>
</reference>
<dbReference type="EC" id="1.1.1.49" evidence="7"/>
<keyword evidence="4 7" id="KW-0521">NADP</keyword>
<protein>
    <recommendedName>
        <fullName evidence="7">Glucose-6-phosphate 1-dehydrogenase</fullName>
        <ecNumber evidence="7">1.1.1.49</ecNumber>
    </recommendedName>
</protein>
<dbReference type="EMBL" id="CAACVS010000034">
    <property type="protein sequence ID" value="VEU34618.1"/>
    <property type="molecule type" value="Genomic_DNA"/>
</dbReference>
<dbReference type="Gene3D" id="3.40.50.720">
    <property type="entry name" value="NAD(P)-binding Rossmann-like Domain"/>
    <property type="match status" value="1"/>
</dbReference>
<evidence type="ECO:0000256" key="3">
    <source>
        <dbReference type="ARBA" id="ARBA00022526"/>
    </source>
</evidence>
<dbReference type="SUPFAM" id="SSF55347">
    <property type="entry name" value="Glyceraldehyde-3-phosphate dehydrogenase-like, C-terminal domain"/>
    <property type="match status" value="1"/>
</dbReference>
<dbReference type="GO" id="GO:0004345">
    <property type="term" value="F:glucose-6-phosphate dehydrogenase activity"/>
    <property type="evidence" value="ECO:0007669"/>
    <property type="project" value="UniProtKB-EC"/>
</dbReference>
<keyword evidence="11" id="KW-1185">Reference proteome</keyword>
<dbReference type="PRINTS" id="PR00079">
    <property type="entry name" value="G6PDHDRGNASE"/>
</dbReference>
<dbReference type="PROSITE" id="PS00069">
    <property type="entry name" value="G6P_DEHYDROGENASE"/>
    <property type="match status" value="1"/>
</dbReference>
<evidence type="ECO:0000256" key="5">
    <source>
        <dbReference type="ARBA" id="ARBA00023002"/>
    </source>
</evidence>
<dbReference type="OrthoDB" id="60984at2759"/>
<dbReference type="InterPro" id="IPR022674">
    <property type="entry name" value="G6P_DH_NAD-bd"/>
</dbReference>
<evidence type="ECO:0000259" key="9">
    <source>
        <dbReference type="Pfam" id="PF02781"/>
    </source>
</evidence>
<evidence type="ECO:0000259" key="8">
    <source>
        <dbReference type="Pfam" id="PF00479"/>
    </source>
</evidence>
<evidence type="ECO:0000256" key="7">
    <source>
        <dbReference type="RuleBase" id="RU362120"/>
    </source>
</evidence>
<keyword evidence="6 7" id="KW-0119">Carbohydrate metabolism</keyword>
<comment type="similarity">
    <text evidence="2 7">Belongs to the glucose-6-phosphate dehydrogenase family.</text>
</comment>
<proteinExistence type="inferred from homology"/>
<dbReference type="Proteomes" id="UP000291116">
    <property type="component" value="Unassembled WGS sequence"/>
</dbReference>
<organism evidence="10 11">
    <name type="scientific">Pseudo-nitzschia multistriata</name>
    <dbReference type="NCBI Taxonomy" id="183589"/>
    <lineage>
        <taxon>Eukaryota</taxon>
        <taxon>Sar</taxon>
        <taxon>Stramenopiles</taxon>
        <taxon>Ochrophyta</taxon>
        <taxon>Bacillariophyta</taxon>
        <taxon>Bacillariophyceae</taxon>
        <taxon>Bacillariophycidae</taxon>
        <taxon>Bacillariales</taxon>
        <taxon>Bacillariaceae</taxon>
        <taxon>Pseudo-nitzschia</taxon>
    </lineage>
</organism>
<comment type="pathway">
    <text evidence="1 7">Carbohydrate degradation; pentose phosphate pathway; D-ribulose 5-phosphate from D-glucose 6-phosphate (oxidative stage): step 1/3.</text>
</comment>
<dbReference type="Gene3D" id="3.30.360.10">
    <property type="entry name" value="Dihydrodipicolinate Reductase, domain 2"/>
    <property type="match status" value="1"/>
</dbReference>
<evidence type="ECO:0000256" key="1">
    <source>
        <dbReference type="ARBA" id="ARBA00004937"/>
    </source>
</evidence>
<dbReference type="InterPro" id="IPR022675">
    <property type="entry name" value="G6P_DH_C"/>
</dbReference>
<keyword evidence="3 7" id="KW-0313">Glucose metabolism</keyword>